<dbReference type="InterPro" id="IPR046960">
    <property type="entry name" value="PPR_At4g14850-like_plant"/>
</dbReference>
<sequence length="144" mass="15903">MQKEDMAPNDMTFVGMLIAFCHAGMIKEGQELLSSMEGGRLEKALDLIRNMPVEPNAYIWGALLGGCKIHGNAQVAEAVGKYLLRLEPQHGGRYILLPNIYAEAKNWDDARMMKDLMEAKGAAKVAGLSVIESKDSRDCKEYIS</sequence>
<gene>
    <name evidence="2" type="ORF">LVIROSA_LOCUS2581</name>
</gene>
<dbReference type="InterPro" id="IPR002885">
    <property type="entry name" value="PPR_rpt"/>
</dbReference>
<dbReference type="InterPro" id="IPR046848">
    <property type="entry name" value="E_motif"/>
</dbReference>
<dbReference type="Pfam" id="PF20431">
    <property type="entry name" value="E_motif"/>
    <property type="match status" value="1"/>
</dbReference>
<dbReference type="AlphaFoldDB" id="A0AAU9LM54"/>
<name>A0AAU9LM54_9ASTR</name>
<dbReference type="PANTHER" id="PTHR47926">
    <property type="entry name" value="PENTATRICOPEPTIDE REPEAT-CONTAINING PROTEIN"/>
    <property type="match status" value="1"/>
</dbReference>
<keyword evidence="3" id="KW-1185">Reference proteome</keyword>
<evidence type="ECO:0000256" key="1">
    <source>
        <dbReference type="ARBA" id="ARBA00022737"/>
    </source>
</evidence>
<dbReference type="GO" id="GO:0009451">
    <property type="term" value="P:RNA modification"/>
    <property type="evidence" value="ECO:0007669"/>
    <property type="project" value="InterPro"/>
</dbReference>
<evidence type="ECO:0000313" key="3">
    <source>
        <dbReference type="Proteomes" id="UP001157418"/>
    </source>
</evidence>
<dbReference type="InterPro" id="IPR011990">
    <property type="entry name" value="TPR-like_helical_dom_sf"/>
</dbReference>
<evidence type="ECO:0000313" key="2">
    <source>
        <dbReference type="EMBL" id="CAH1414677.1"/>
    </source>
</evidence>
<dbReference type="GO" id="GO:0003723">
    <property type="term" value="F:RNA binding"/>
    <property type="evidence" value="ECO:0007669"/>
    <property type="project" value="InterPro"/>
</dbReference>
<evidence type="ECO:0008006" key="4">
    <source>
        <dbReference type="Google" id="ProtNLM"/>
    </source>
</evidence>
<keyword evidence="1" id="KW-0677">Repeat</keyword>
<dbReference type="PANTHER" id="PTHR47926:SF473">
    <property type="entry name" value="(WILD MALAYSIAN BANANA) HYPOTHETICAL PROTEIN"/>
    <property type="match status" value="1"/>
</dbReference>
<proteinExistence type="predicted"/>
<organism evidence="2 3">
    <name type="scientific">Lactuca virosa</name>
    <dbReference type="NCBI Taxonomy" id="75947"/>
    <lineage>
        <taxon>Eukaryota</taxon>
        <taxon>Viridiplantae</taxon>
        <taxon>Streptophyta</taxon>
        <taxon>Embryophyta</taxon>
        <taxon>Tracheophyta</taxon>
        <taxon>Spermatophyta</taxon>
        <taxon>Magnoliopsida</taxon>
        <taxon>eudicotyledons</taxon>
        <taxon>Gunneridae</taxon>
        <taxon>Pentapetalae</taxon>
        <taxon>asterids</taxon>
        <taxon>campanulids</taxon>
        <taxon>Asterales</taxon>
        <taxon>Asteraceae</taxon>
        <taxon>Cichorioideae</taxon>
        <taxon>Cichorieae</taxon>
        <taxon>Lactucinae</taxon>
        <taxon>Lactuca</taxon>
    </lineage>
</organism>
<protein>
    <recommendedName>
        <fullName evidence="4">Pentatricopeptide repeat-containing protein</fullName>
    </recommendedName>
</protein>
<accession>A0AAU9LM54</accession>
<reference evidence="2 3" key="1">
    <citation type="submission" date="2022-01" db="EMBL/GenBank/DDBJ databases">
        <authorList>
            <person name="Xiong W."/>
            <person name="Schranz E."/>
        </authorList>
    </citation>
    <scope>NUCLEOTIDE SEQUENCE [LARGE SCALE GENOMIC DNA]</scope>
</reference>
<dbReference type="Pfam" id="PF01535">
    <property type="entry name" value="PPR"/>
    <property type="match status" value="1"/>
</dbReference>
<dbReference type="EMBL" id="CAKMRJ010000001">
    <property type="protein sequence ID" value="CAH1414677.1"/>
    <property type="molecule type" value="Genomic_DNA"/>
</dbReference>
<comment type="caution">
    <text evidence="2">The sequence shown here is derived from an EMBL/GenBank/DDBJ whole genome shotgun (WGS) entry which is preliminary data.</text>
</comment>
<dbReference type="Proteomes" id="UP001157418">
    <property type="component" value="Unassembled WGS sequence"/>
</dbReference>
<dbReference type="Gene3D" id="1.25.40.10">
    <property type="entry name" value="Tetratricopeptide repeat domain"/>
    <property type="match status" value="1"/>
</dbReference>